<proteinExistence type="inferred from homology"/>
<dbReference type="GO" id="GO:0033539">
    <property type="term" value="P:fatty acid beta-oxidation using acyl-CoA dehydrogenase"/>
    <property type="evidence" value="ECO:0007669"/>
    <property type="project" value="TreeGrafter"/>
</dbReference>
<dbReference type="InterPro" id="IPR029035">
    <property type="entry name" value="DHS-like_NAD/FAD-binding_dom"/>
</dbReference>
<dbReference type="Gene3D" id="3.40.50.1220">
    <property type="entry name" value="TPP-binding domain"/>
    <property type="match status" value="1"/>
</dbReference>
<dbReference type="SUPFAM" id="SSF52467">
    <property type="entry name" value="DHS-like NAD/FAD-binding domain"/>
    <property type="match status" value="1"/>
</dbReference>
<dbReference type="InterPro" id="IPR014729">
    <property type="entry name" value="Rossmann-like_a/b/a_fold"/>
</dbReference>
<comment type="caution">
    <text evidence="3">The sequence shown here is derived from an EMBL/GenBank/DDBJ whole genome shotgun (WGS) entry which is preliminary data.</text>
</comment>
<dbReference type="SUPFAM" id="SSF52402">
    <property type="entry name" value="Adenine nucleotide alpha hydrolases-like"/>
    <property type="match status" value="1"/>
</dbReference>
<dbReference type="GO" id="GO:0050660">
    <property type="term" value="F:flavin adenine dinucleotide binding"/>
    <property type="evidence" value="ECO:0007669"/>
    <property type="project" value="InterPro"/>
</dbReference>
<name>A0A0F9XXR2_9ZZZZ</name>
<protein>
    <recommendedName>
        <fullName evidence="2">Electron transfer flavoprotein alpha/beta-subunit N-terminal domain-containing protein</fullName>
    </recommendedName>
</protein>
<dbReference type="AlphaFoldDB" id="A0A0F9XXR2"/>
<dbReference type="Pfam" id="PF01012">
    <property type="entry name" value="ETF"/>
    <property type="match status" value="1"/>
</dbReference>
<dbReference type="SMART" id="SM00893">
    <property type="entry name" value="ETF"/>
    <property type="match status" value="1"/>
</dbReference>
<dbReference type="InterPro" id="IPR001308">
    <property type="entry name" value="ETF_a/FixB"/>
</dbReference>
<dbReference type="Gene3D" id="3.40.50.620">
    <property type="entry name" value="HUPs"/>
    <property type="match status" value="1"/>
</dbReference>
<dbReference type="GO" id="GO:0009055">
    <property type="term" value="F:electron transfer activity"/>
    <property type="evidence" value="ECO:0007669"/>
    <property type="project" value="InterPro"/>
</dbReference>
<reference evidence="3" key="1">
    <citation type="journal article" date="2015" name="Nature">
        <title>Complex archaea that bridge the gap between prokaryotes and eukaryotes.</title>
        <authorList>
            <person name="Spang A."/>
            <person name="Saw J.H."/>
            <person name="Jorgensen S.L."/>
            <person name="Zaremba-Niedzwiedzka K."/>
            <person name="Martijn J."/>
            <person name="Lind A.E."/>
            <person name="van Eijk R."/>
            <person name="Schleper C."/>
            <person name="Guy L."/>
            <person name="Ettema T.J."/>
        </authorList>
    </citation>
    <scope>NUCLEOTIDE SEQUENCE</scope>
</reference>
<dbReference type="EMBL" id="LAZR01000059">
    <property type="protein sequence ID" value="KKN97188.1"/>
    <property type="molecule type" value="Genomic_DNA"/>
</dbReference>
<evidence type="ECO:0000259" key="2">
    <source>
        <dbReference type="SMART" id="SM00893"/>
    </source>
</evidence>
<accession>A0A0F9XXR2</accession>
<dbReference type="InterPro" id="IPR014731">
    <property type="entry name" value="ETF_asu_C"/>
</dbReference>
<dbReference type="PANTHER" id="PTHR43153">
    <property type="entry name" value="ELECTRON TRANSFER FLAVOPROTEIN ALPHA"/>
    <property type="match status" value="1"/>
</dbReference>
<comment type="similarity">
    <text evidence="1">Belongs to the ETF alpha-subunit/FixB family.</text>
</comment>
<evidence type="ECO:0000256" key="1">
    <source>
        <dbReference type="ARBA" id="ARBA00005817"/>
    </source>
</evidence>
<sequence>MSETIRRDPRREWIARNRLHPEHARVIAALGGNGGGAVAISEWLGPNGVVRRNPRAIGFIGPNGIKRIDRSGLQQGGQPTATTTAARDSRRTVVIDQPAFLVAVVPDMTGGRLSSHDKDLLGLARRVADADVERPGAVVAILFGEYKGEGGGELKEQALGEAGIDRVVHFDDEFYAGFAPEARLAALSAVEREMTPRCWLLPDSPLGGADLGRRLAVRLGERAATGVWQIEADNKAPMGWRCTARGGGGSLDIQRPLPRVALALAECAEPVDETRHAAEQLTLSASIPATLSRIEDLGQVAVDPAGVALAEAEFILSGGNGVKQWDAFHHAAKVLGATEGASRVAVDDGFMARDRQVGATGTWVTARVYMAVGISGAIQHLQGIQRCDKVVAINLDPGCDMVKRADLAVIGDAGNILAALVARIEQYREQQQEKRNAA</sequence>
<dbReference type="InterPro" id="IPR014730">
    <property type="entry name" value="ETF_a/b_N"/>
</dbReference>
<dbReference type="PANTHER" id="PTHR43153:SF1">
    <property type="entry name" value="ELECTRON TRANSFER FLAVOPROTEIN SUBUNIT ALPHA, MITOCHONDRIAL"/>
    <property type="match status" value="1"/>
</dbReference>
<organism evidence="3">
    <name type="scientific">marine sediment metagenome</name>
    <dbReference type="NCBI Taxonomy" id="412755"/>
    <lineage>
        <taxon>unclassified sequences</taxon>
        <taxon>metagenomes</taxon>
        <taxon>ecological metagenomes</taxon>
    </lineage>
</organism>
<feature type="domain" description="Electron transfer flavoprotein alpha/beta-subunit N-terminal" evidence="2">
    <location>
        <begin position="102"/>
        <end position="296"/>
    </location>
</feature>
<gene>
    <name evidence="3" type="ORF">LCGC14_0158770</name>
</gene>
<dbReference type="Pfam" id="PF00766">
    <property type="entry name" value="ETF_alpha"/>
    <property type="match status" value="1"/>
</dbReference>
<evidence type="ECO:0000313" key="3">
    <source>
        <dbReference type="EMBL" id="KKN97188.1"/>
    </source>
</evidence>